<gene>
    <name evidence="2" type="ORF">Cfor_00986</name>
</gene>
<dbReference type="EMBL" id="BLKM01000907">
    <property type="protein sequence ID" value="GFG39556.1"/>
    <property type="molecule type" value="Genomic_DNA"/>
</dbReference>
<dbReference type="AlphaFoldDB" id="A0A6L2Q492"/>
<dbReference type="OrthoDB" id="6768507at2759"/>
<sequence length="255" mass="29732">MQNRTDISPQAEKVSHGVPQGSFLGPLLFLLFINDLPLNIRGAEVVLFVDYTNLLITGEDECFLQQKITEVMRDVETWFQKNNPIINTEKTIAMSFHSRQMRLPLRSKSCLKYGIIFWGESNESLSIFKLQKRVIRIISGASTNSSCRQIFKDYNILTVASLYILEVICFIKKYKESFEHNIRVHTHNTQRKLDLRVQYCNTALFRKSVVNMGIKLYNKVPDHIKMRDNFGSFKRDLKSFLLQHSVYSVDEFMAF</sequence>
<dbReference type="PANTHER" id="PTHR33332">
    <property type="entry name" value="REVERSE TRANSCRIPTASE DOMAIN-CONTAINING PROTEIN"/>
    <property type="match status" value="1"/>
</dbReference>
<organism evidence="2 3">
    <name type="scientific">Coptotermes formosanus</name>
    <name type="common">Formosan subterranean termite</name>
    <dbReference type="NCBI Taxonomy" id="36987"/>
    <lineage>
        <taxon>Eukaryota</taxon>
        <taxon>Metazoa</taxon>
        <taxon>Ecdysozoa</taxon>
        <taxon>Arthropoda</taxon>
        <taxon>Hexapoda</taxon>
        <taxon>Insecta</taxon>
        <taxon>Pterygota</taxon>
        <taxon>Neoptera</taxon>
        <taxon>Polyneoptera</taxon>
        <taxon>Dictyoptera</taxon>
        <taxon>Blattodea</taxon>
        <taxon>Blattoidea</taxon>
        <taxon>Termitoidae</taxon>
        <taxon>Rhinotermitidae</taxon>
        <taxon>Coptotermes</taxon>
    </lineage>
</organism>
<proteinExistence type="predicted"/>
<evidence type="ECO:0000259" key="1">
    <source>
        <dbReference type="PROSITE" id="PS50878"/>
    </source>
</evidence>
<comment type="caution">
    <text evidence="2">The sequence shown here is derived from an EMBL/GenBank/DDBJ whole genome shotgun (WGS) entry which is preliminary data.</text>
</comment>
<protein>
    <recommendedName>
        <fullName evidence="1">Reverse transcriptase domain-containing protein</fullName>
    </recommendedName>
</protein>
<dbReference type="Pfam" id="PF00078">
    <property type="entry name" value="RVT_1"/>
    <property type="match status" value="1"/>
</dbReference>
<keyword evidence="3" id="KW-1185">Reference proteome</keyword>
<accession>A0A6L2Q492</accession>
<name>A0A6L2Q492_COPFO</name>
<dbReference type="PROSITE" id="PS50878">
    <property type="entry name" value="RT_POL"/>
    <property type="match status" value="1"/>
</dbReference>
<dbReference type="InterPro" id="IPR000477">
    <property type="entry name" value="RT_dom"/>
</dbReference>
<evidence type="ECO:0000313" key="2">
    <source>
        <dbReference type="EMBL" id="GFG39556.1"/>
    </source>
</evidence>
<evidence type="ECO:0000313" key="3">
    <source>
        <dbReference type="Proteomes" id="UP000502823"/>
    </source>
</evidence>
<reference evidence="3" key="1">
    <citation type="submission" date="2020-01" db="EMBL/GenBank/DDBJ databases">
        <title>Draft genome sequence of the Termite Coptotermes fromosanus.</title>
        <authorList>
            <person name="Itakura S."/>
            <person name="Yosikawa Y."/>
            <person name="Umezawa K."/>
        </authorList>
    </citation>
    <scope>NUCLEOTIDE SEQUENCE [LARGE SCALE GENOMIC DNA]</scope>
</reference>
<dbReference type="Proteomes" id="UP000502823">
    <property type="component" value="Unassembled WGS sequence"/>
</dbReference>
<feature type="domain" description="Reverse transcriptase" evidence="1">
    <location>
        <begin position="1"/>
        <end position="117"/>
    </location>
</feature>
<dbReference type="InParanoid" id="A0A6L2Q492"/>